<dbReference type="EMBL" id="FRYK01000002">
    <property type="protein sequence ID" value="SHO73117.1"/>
    <property type="molecule type" value="Genomic_DNA"/>
</dbReference>
<organism evidence="2 3">
    <name type="scientific">Flavobacterium cucumis</name>
    <dbReference type="NCBI Taxonomy" id="416016"/>
    <lineage>
        <taxon>Bacteria</taxon>
        <taxon>Pseudomonadati</taxon>
        <taxon>Bacteroidota</taxon>
        <taxon>Flavobacteriia</taxon>
        <taxon>Flavobacteriales</taxon>
        <taxon>Flavobacteriaceae</taxon>
        <taxon>Flavobacterium</taxon>
    </lineage>
</organism>
<protein>
    <submittedName>
        <fullName evidence="2">Uncharacterized protein</fullName>
    </submittedName>
</protein>
<gene>
    <name evidence="2" type="ORF">SAMN05443547_1468</name>
</gene>
<dbReference type="AlphaFoldDB" id="A0A1M7ZWY4"/>
<feature type="compositionally biased region" description="Polar residues" evidence="1">
    <location>
        <begin position="26"/>
        <end position="38"/>
    </location>
</feature>
<dbReference type="Proteomes" id="UP000184611">
    <property type="component" value="Unassembled WGS sequence"/>
</dbReference>
<evidence type="ECO:0000313" key="3">
    <source>
        <dbReference type="Proteomes" id="UP000184611"/>
    </source>
</evidence>
<name>A0A1M7ZWY4_9FLAO</name>
<reference evidence="3" key="1">
    <citation type="submission" date="2016-12" db="EMBL/GenBank/DDBJ databases">
        <authorList>
            <person name="Varghese N."/>
            <person name="Submissions S."/>
        </authorList>
    </citation>
    <scope>NUCLEOTIDE SEQUENCE [LARGE SCALE GENOMIC DNA]</scope>
    <source>
        <strain evidence="3">DSM 18830</strain>
    </source>
</reference>
<sequence length="38" mass="3814">MPFDGSLTPTGATPCKADSGKGMASTPKTSVSKKISDN</sequence>
<evidence type="ECO:0000256" key="1">
    <source>
        <dbReference type="SAM" id="MobiDB-lite"/>
    </source>
</evidence>
<keyword evidence="3" id="KW-1185">Reference proteome</keyword>
<proteinExistence type="predicted"/>
<evidence type="ECO:0000313" key="2">
    <source>
        <dbReference type="EMBL" id="SHO73117.1"/>
    </source>
</evidence>
<accession>A0A1M7ZWY4</accession>
<feature type="region of interest" description="Disordered" evidence="1">
    <location>
        <begin position="1"/>
        <end position="38"/>
    </location>
</feature>